<dbReference type="AlphaFoldDB" id="W5TDF8"/>
<dbReference type="CDD" id="cd02516">
    <property type="entry name" value="CDP-ME_synthetase"/>
    <property type="match status" value="1"/>
</dbReference>
<protein>
    <recommendedName>
        <fullName evidence="5">2-C-methyl-D-erythritol 4-phosphate cytidylyltransferase</fullName>
        <ecNumber evidence="4">2.7.7.60</ecNumber>
    </recommendedName>
</protein>
<evidence type="ECO:0000256" key="3">
    <source>
        <dbReference type="ARBA" id="ARBA00009789"/>
    </source>
</evidence>
<evidence type="ECO:0000256" key="6">
    <source>
        <dbReference type="ARBA" id="ARBA00022679"/>
    </source>
</evidence>
<evidence type="ECO:0000313" key="9">
    <source>
        <dbReference type="EMBL" id="AHH15276.1"/>
    </source>
</evidence>
<evidence type="ECO:0000256" key="7">
    <source>
        <dbReference type="ARBA" id="ARBA00022695"/>
    </source>
</evidence>
<comment type="pathway">
    <text evidence="2">Isoprenoid biosynthesis; isopentenyl diphosphate biosynthesis via DXP pathway; isopentenyl diphosphate from 1-deoxy-D-xylulose 5-phosphate: step 2/6.</text>
</comment>
<dbReference type="HOGENOM" id="CLU_061281_1_1_11"/>
<keyword evidence="7 9" id="KW-0548">Nucleotidyltransferase</keyword>
<dbReference type="SUPFAM" id="SSF53448">
    <property type="entry name" value="Nucleotide-diphospho-sugar transferases"/>
    <property type="match status" value="1"/>
</dbReference>
<proteinExistence type="inferred from homology"/>
<comment type="catalytic activity">
    <reaction evidence="1">
        <text>2-C-methyl-D-erythritol 4-phosphate + CTP + H(+) = 4-CDP-2-C-methyl-D-erythritol + diphosphate</text>
        <dbReference type="Rhea" id="RHEA:13429"/>
        <dbReference type="ChEBI" id="CHEBI:15378"/>
        <dbReference type="ChEBI" id="CHEBI:33019"/>
        <dbReference type="ChEBI" id="CHEBI:37563"/>
        <dbReference type="ChEBI" id="CHEBI:57823"/>
        <dbReference type="ChEBI" id="CHEBI:58262"/>
        <dbReference type="EC" id="2.7.7.60"/>
    </reaction>
</comment>
<evidence type="ECO:0000256" key="5">
    <source>
        <dbReference type="ARBA" id="ARBA00019056"/>
    </source>
</evidence>
<dbReference type="PANTHER" id="PTHR32125:SF4">
    <property type="entry name" value="2-C-METHYL-D-ERYTHRITOL 4-PHOSPHATE CYTIDYLYLTRANSFERASE, CHLOROPLASTIC"/>
    <property type="match status" value="1"/>
</dbReference>
<comment type="similarity">
    <text evidence="3">Belongs to the IspD/TarI cytidylyltransferase family. IspD subfamily.</text>
</comment>
<dbReference type="InterPro" id="IPR018294">
    <property type="entry name" value="ISPD_synthase_CS"/>
</dbReference>
<evidence type="ECO:0000256" key="8">
    <source>
        <dbReference type="ARBA" id="ARBA00023229"/>
    </source>
</evidence>
<dbReference type="InterPro" id="IPR034683">
    <property type="entry name" value="IspD/TarI"/>
</dbReference>
<dbReference type="EC" id="2.7.7.60" evidence="4"/>
<dbReference type="Proteomes" id="UP000019150">
    <property type="component" value="Chromosome"/>
</dbReference>
<dbReference type="KEGG" id="nno:NONO_c04630"/>
<accession>W5TDF8</accession>
<dbReference type="GO" id="GO:0019288">
    <property type="term" value="P:isopentenyl diphosphate biosynthetic process, methylerythritol 4-phosphate pathway"/>
    <property type="evidence" value="ECO:0007669"/>
    <property type="project" value="UniProtKB-UniPathway"/>
</dbReference>
<evidence type="ECO:0000256" key="2">
    <source>
        <dbReference type="ARBA" id="ARBA00004787"/>
    </source>
</evidence>
<dbReference type="NCBIfam" id="TIGR00453">
    <property type="entry name" value="ispD"/>
    <property type="match status" value="1"/>
</dbReference>
<keyword evidence="6 9" id="KW-0808">Transferase</keyword>
<keyword evidence="8" id="KW-0414">Isoprene biosynthesis</keyword>
<evidence type="ECO:0000256" key="1">
    <source>
        <dbReference type="ARBA" id="ARBA00001282"/>
    </source>
</evidence>
<keyword evidence="10" id="KW-1185">Reference proteome</keyword>
<evidence type="ECO:0000313" key="10">
    <source>
        <dbReference type="Proteomes" id="UP000019150"/>
    </source>
</evidence>
<dbReference type="PANTHER" id="PTHR32125">
    <property type="entry name" value="2-C-METHYL-D-ERYTHRITOL 4-PHOSPHATE CYTIDYLYLTRANSFERASE, CHLOROPLASTIC"/>
    <property type="match status" value="1"/>
</dbReference>
<sequence>MPKAFVPVGGSPMLVRAVDGLITSGVVDRIVIMAPIEMIDAARQVLTAHAPAVGSVPVDVVAGGAERTDSVRAGLAAAPEATHILVHDAARALTPPSLVARIVAELTTGLRAVVPGVPVADTIKSVSATGDVTGTPDRSGLRAIQTPQGFDAELLRAAYAVDLPATDDAGLVEALGVPVRVIPGDPLAFKITGQLDLRLADALCAENDTVVRR</sequence>
<evidence type="ECO:0000256" key="4">
    <source>
        <dbReference type="ARBA" id="ARBA00012526"/>
    </source>
</evidence>
<dbReference type="Pfam" id="PF01128">
    <property type="entry name" value="IspD"/>
    <property type="match status" value="1"/>
</dbReference>
<dbReference type="PROSITE" id="PS01295">
    <property type="entry name" value="ISPD"/>
    <property type="match status" value="1"/>
</dbReference>
<dbReference type="InterPro" id="IPR029044">
    <property type="entry name" value="Nucleotide-diphossugar_trans"/>
</dbReference>
<dbReference type="STRING" id="1415166.NONO_c04630"/>
<gene>
    <name evidence="9" type="primary">ispD</name>
    <name evidence="9" type="ORF">NONO_c04630</name>
</gene>
<dbReference type="InterPro" id="IPR001228">
    <property type="entry name" value="IspD"/>
</dbReference>
<organism evidence="9 10">
    <name type="scientific">Nocardia nova SH22a</name>
    <dbReference type="NCBI Taxonomy" id="1415166"/>
    <lineage>
        <taxon>Bacteria</taxon>
        <taxon>Bacillati</taxon>
        <taxon>Actinomycetota</taxon>
        <taxon>Actinomycetes</taxon>
        <taxon>Mycobacteriales</taxon>
        <taxon>Nocardiaceae</taxon>
        <taxon>Nocardia</taxon>
    </lineage>
</organism>
<name>W5TDF8_9NOCA</name>
<dbReference type="EMBL" id="CP006850">
    <property type="protein sequence ID" value="AHH15276.1"/>
    <property type="molecule type" value="Genomic_DNA"/>
</dbReference>
<dbReference type="eggNOG" id="COG1211">
    <property type="taxonomic scope" value="Bacteria"/>
</dbReference>
<dbReference type="GO" id="GO:0050518">
    <property type="term" value="F:2-C-methyl-D-erythritol 4-phosphate cytidylyltransferase activity"/>
    <property type="evidence" value="ECO:0007669"/>
    <property type="project" value="UniProtKB-EC"/>
</dbReference>
<dbReference type="PATRIC" id="fig|1415166.3.peg.469"/>
<dbReference type="Gene3D" id="3.90.550.10">
    <property type="entry name" value="Spore Coat Polysaccharide Biosynthesis Protein SpsA, Chain A"/>
    <property type="match status" value="1"/>
</dbReference>
<reference evidence="9 10" key="1">
    <citation type="journal article" date="2014" name="Appl. Environ. Microbiol.">
        <title>Insights into the Microbial Degradation of Rubber and Gutta-Percha by Analysis of the Complete Genome of Nocardia nova SH22a.</title>
        <authorList>
            <person name="Luo Q."/>
            <person name="Hiessl S."/>
            <person name="Poehlein A."/>
            <person name="Daniel R."/>
            <person name="Steinbuchel A."/>
        </authorList>
    </citation>
    <scope>NUCLEOTIDE SEQUENCE [LARGE SCALE GENOMIC DNA]</scope>
    <source>
        <strain evidence="9">SH22a</strain>
    </source>
</reference>
<dbReference type="UniPathway" id="UPA00056">
    <property type="reaction ID" value="UER00093"/>
</dbReference>
<dbReference type="RefSeq" id="WP_237755087.1">
    <property type="nucleotide sequence ID" value="NZ_CP006850.1"/>
</dbReference>
<dbReference type="InterPro" id="IPR050088">
    <property type="entry name" value="IspD/TarI_cytidylyltransf_bact"/>
</dbReference>